<dbReference type="EMBL" id="LZYB01000008">
    <property type="protein sequence ID" value="OBV10019.1"/>
    <property type="molecule type" value="Genomic_DNA"/>
</dbReference>
<evidence type="ECO:0000313" key="3">
    <source>
        <dbReference type="Proteomes" id="UP000092484"/>
    </source>
</evidence>
<evidence type="ECO:0008006" key="4">
    <source>
        <dbReference type="Google" id="ProtNLM"/>
    </source>
</evidence>
<comment type="caution">
    <text evidence="2">The sequence shown here is derived from an EMBL/GenBank/DDBJ whole genome shotgun (WGS) entry which is preliminary data.</text>
</comment>
<keyword evidence="3" id="KW-1185">Reference proteome</keyword>
<name>A0A1A7BBZ5_9SPHN</name>
<feature type="chain" id="PRO_5008509926" description="Secreted protein" evidence="1">
    <location>
        <begin position="29"/>
        <end position="252"/>
    </location>
</feature>
<organism evidence="2 3">
    <name type="scientific">Erythrobacter dokdonensis DSW-74</name>
    <dbReference type="NCBI Taxonomy" id="1300349"/>
    <lineage>
        <taxon>Bacteria</taxon>
        <taxon>Pseudomonadati</taxon>
        <taxon>Pseudomonadota</taxon>
        <taxon>Alphaproteobacteria</taxon>
        <taxon>Sphingomonadales</taxon>
        <taxon>Erythrobacteraceae</taxon>
        <taxon>Erythrobacter/Porphyrobacter group</taxon>
        <taxon>Erythrobacter</taxon>
    </lineage>
</organism>
<proteinExistence type="predicted"/>
<gene>
    <name evidence="2" type="ORF">I603_2580</name>
</gene>
<dbReference type="AlphaFoldDB" id="A0A1A7BBZ5"/>
<evidence type="ECO:0000256" key="1">
    <source>
        <dbReference type="SAM" id="SignalP"/>
    </source>
</evidence>
<dbReference type="Proteomes" id="UP000092484">
    <property type="component" value="Unassembled WGS sequence"/>
</dbReference>
<dbReference type="STRING" id="1300349.I603_2580"/>
<accession>A0A1A7BBZ5</accession>
<protein>
    <recommendedName>
        <fullName evidence="4">Secreted protein</fullName>
    </recommendedName>
</protein>
<keyword evidence="1" id="KW-0732">Signal</keyword>
<sequence length="252" mass="26201">MFSARMKRTFAALALGGAAMALPVAAMAGVVVKSTGPSSGKYPVGTKLDDTATITLKTGDVVTVLTSDGTRVIKGAGTFRVGDRPQVASDRFASLTRKRAATRVRTGAVRAPDDEAVTNPSLWYVDITRSGTICLYDFATVRLWRPGTEGTATYSITAHGESHSETGARAEVTFDDTVTVAALDPVRLPVTEGGHYMIIAPDGSTSAELNFVLLAGDYEAPDALAEALISKGCSVQLEALANTLEAGAETAG</sequence>
<reference evidence="2 3" key="1">
    <citation type="submission" date="2016-06" db="EMBL/GenBank/DDBJ databases">
        <title>Genome sequence of Porphyrobacter dokdonensis DSW-74.</title>
        <authorList>
            <person name="Kim J.F."/>
            <person name="Song J.Y."/>
        </authorList>
    </citation>
    <scope>NUCLEOTIDE SEQUENCE [LARGE SCALE GENOMIC DNA]</scope>
    <source>
        <strain evidence="2 3">DSW-74</strain>
    </source>
</reference>
<feature type="signal peptide" evidence="1">
    <location>
        <begin position="1"/>
        <end position="28"/>
    </location>
</feature>
<evidence type="ECO:0000313" key="2">
    <source>
        <dbReference type="EMBL" id="OBV10019.1"/>
    </source>
</evidence>